<dbReference type="STRING" id="1036808.A0A0C3E025"/>
<feature type="transmembrane region" description="Helical" evidence="1">
    <location>
        <begin position="153"/>
        <end position="170"/>
    </location>
</feature>
<keyword evidence="2" id="KW-0732">Signal</keyword>
<proteinExistence type="predicted"/>
<organism evidence="3 4">
    <name type="scientific">Scleroderma citrinum Foug A</name>
    <dbReference type="NCBI Taxonomy" id="1036808"/>
    <lineage>
        <taxon>Eukaryota</taxon>
        <taxon>Fungi</taxon>
        <taxon>Dikarya</taxon>
        <taxon>Basidiomycota</taxon>
        <taxon>Agaricomycotina</taxon>
        <taxon>Agaricomycetes</taxon>
        <taxon>Agaricomycetidae</taxon>
        <taxon>Boletales</taxon>
        <taxon>Sclerodermatineae</taxon>
        <taxon>Sclerodermataceae</taxon>
        <taxon>Scleroderma</taxon>
    </lineage>
</organism>
<evidence type="ECO:0008006" key="5">
    <source>
        <dbReference type="Google" id="ProtNLM"/>
    </source>
</evidence>
<gene>
    <name evidence="3" type="ORF">SCLCIDRAFT_1215667</name>
</gene>
<evidence type="ECO:0000313" key="4">
    <source>
        <dbReference type="Proteomes" id="UP000053989"/>
    </source>
</evidence>
<protein>
    <recommendedName>
        <fullName evidence="5">Mannosyltransferase</fullName>
    </recommendedName>
</protein>
<feature type="transmembrane region" description="Helical" evidence="1">
    <location>
        <begin position="68"/>
        <end position="93"/>
    </location>
</feature>
<reference evidence="3 4" key="1">
    <citation type="submission" date="2014-04" db="EMBL/GenBank/DDBJ databases">
        <authorList>
            <consortium name="DOE Joint Genome Institute"/>
            <person name="Kuo A."/>
            <person name="Kohler A."/>
            <person name="Nagy L.G."/>
            <person name="Floudas D."/>
            <person name="Copeland A."/>
            <person name="Barry K.W."/>
            <person name="Cichocki N."/>
            <person name="Veneault-Fourrey C."/>
            <person name="LaButti K."/>
            <person name="Lindquist E.A."/>
            <person name="Lipzen A."/>
            <person name="Lundell T."/>
            <person name="Morin E."/>
            <person name="Murat C."/>
            <person name="Sun H."/>
            <person name="Tunlid A."/>
            <person name="Henrissat B."/>
            <person name="Grigoriev I.V."/>
            <person name="Hibbett D.S."/>
            <person name="Martin F."/>
            <person name="Nordberg H.P."/>
            <person name="Cantor M.N."/>
            <person name="Hua S.X."/>
        </authorList>
    </citation>
    <scope>NUCLEOTIDE SEQUENCE [LARGE SCALE GENOMIC DNA]</scope>
    <source>
        <strain evidence="3 4">Foug A</strain>
    </source>
</reference>
<keyword evidence="1" id="KW-0812">Transmembrane</keyword>
<evidence type="ECO:0000256" key="1">
    <source>
        <dbReference type="SAM" id="Phobius"/>
    </source>
</evidence>
<dbReference type="HOGENOM" id="CLU_888921_0_0_1"/>
<dbReference type="OrthoDB" id="3339358at2759"/>
<dbReference type="EMBL" id="KN822047">
    <property type="protein sequence ID" value="KIM61849.1"/>
    <property type="molecule type" value="Genomic_DNA"/>
</dbReference>
<feature type="chain" id="PRO_5002174055" description="Mannosyltransferase" evidence="2">
    <location>
        <begin position="28"/>
        <end position="313"/>
    </location>
</feature>
<sequence length="313" mass="34452">MAEHVSGLLAASLLVPLLVAFFDSTWRIPEFSPRQIVYAKDVFPLVFAPWAAPTGITRAASRLLQAALLLRLPAAAILPCYAHWVVVALTRTLTGFLLTRSVGWAYPRMFNHWALYEISSGIGPALATYLLTSGARPTLDFVRGSFKSRHWDSARAEVILVACACSILCWLDNAPWTYSISVLLALAWAFWRAWLTPSVPHGNVYVPFSSDAQQTPNSPLRRPRMGMQACLMVLLMIFLPSISTFLLSRSRYPPVLPASSGGGLLLQILVLSFPRPNDDTSGSTTVLSQTISSYLPYIDNNSVELSVFTHAKI</sequence>
<dbReference type="Proteomes" id="UP000053989">
    <property type="component" value="Unassembled WGS sequence"/>
</dbReference>
<accession>A0A0C3E025</accession>
<name>A0A0C3E025_9AGAM</name>
<feature type="transmembrane region" description="Helical" evidence="1">
    <location>
        <begin position="176"/>
        <end position="195"/>
    </location>
</feature>
<feature type="transmembrane region" description="Helical" evidence="1">
    <location>
        <begin position="229"/>
        <end position="248"/>
    </location>
</feature>
<reference evidence="4" key="2">
    <citation type="submission" date="2015-01" db="EMBL/GenBank/DDBJ databases">
        <title>Evolutionary Origins and Diversification of the Mycorrhizal Mutualists.</title>
        <authorList>
            <consortium name="DOE Joint Genome Institute"/>
            <consortium name="Mycorrhizal Genomics Consortium"/>
            <person name="Kohler A."/>
            <person name="Kuo A."/>
            <person name="Nagy L.G."/>
            <person name="Floudas D."/>
            <person name="Copeland A."/>
            <person name="Barry K.W."/>
            <person name="Cichocki N."/>
            <person name="Veneault-Fourrey C."/>
            <person name="LaButti K."/>
            <person name="Lindquist E.A."/>
            <person name="Lipzen A."/>
            <person name="Lundell T."/>
            <person name="Morin E."/>
            <person name="Murat C."/>
            <person name="Riley R."/>
            <person name="Ohm R."/>
            <person name="Sun H."/>
            <person name="Tunlid A."/>
            <person name="Henrissat B."/>
            <person name="Grigoriev I.V."/>
            <person name="Hibbett D.S."/>
            <person name="Martin F."/>
        </authorList>
    </citation>
    <scope>NUCLEOTIDE SEQUENCE [LARGE SCALE GENOMIC DNA]</scope>
    <source>
        <strain evidence="4">Foug A</strain>
    </source>
</reference>
<dbReference type="AlphaFoldDB" id="A0A0C3E025"/>
<feature type="transmembrane region" description="Helical" evidence="1">
    <location>
        <begin position="113"/>
        <end position="132"/>
    </location>
</feature>
<evidence type="ECO:0000313" key="3">
    <source>
        <dbReference type="EMBL" id="KIM61849.1"/>
    </source>
</evidence>
<keyword evidence="1" id="KW-0472">Membrane</keyword>
<keyword evidence="1" id="KW-1133">Transmembrane helix</keyword>
<dbReference type="InParanoid" id="A0A0C3E025"/>
<evidence type="ECO:0000256" key="2">
    <source>
        <dbReference type="SAM" id="SignalP"/>
    </source>
</evidence>
<keyword evidence="4" id="KW-1185">Reference proteome</keyword>
<feature type="signal peptide" evidence="2">
    <location>
        <begin position="1"/>
        <end position="27"/>
    </location>
</feature>